<evidence type="ECO:0008006" key="4">
    <source>
        <dbReference type="Google" id="ProtNLM"/>
    </source>
</evidence>
<dbReference type="EMBL" id="ML119271">
    <property type="protein sequence ID" value="RPB06592.1"/>
    <property type="molecule type" value="Genomic_DNA"/>
</dbReference>
<accession>A0A3N4KB73</accession>
<dbReference type="OrthoDB" id="6776360at2759"/>
<keyword evidence="3" id="KW-1185">Reference proteome</keyword>
<feature type="compositionally biased region" description="Basic residues" evidence="1">
    <location>
        <begin position="155"/>
        <end position="167"/>
    </location>
</feature>
<evidence type="ECO:0000313" key="3">
    <source>
        <dbReference type="Proteomes" id="UP000277580"/>
    </source>
</evidence>
<sequence length="167" mass="18574">MSDFEDSDSEFEIVWSDEILDEESDDDISECESLCLGDEVELVEEEVVEPAVTFGRVQKIAEGGGNCLRPADPDQEEIEAIEYIPPSLDTAPDFEPLRSSFSPHVAQPKDLPPTIKMDSPLSFFRLFVTNEDFATFAANTNLYAESKGAGQKQEKGKRRLPSVPRAK</sequence>
<feature type="region of interest" description="Disordered" evidence="1">
    <location>
        <begin position="144"/>
        <end position="167"/>
    </location>
</feature>
<proteinExistence type="predicted"/>
<organism evidence="2 3">
    <name type="scientific">Morchella conica CCBAS932</name>
    <dbReference type="NCBI Taxonomy" id="1392247"/>
    <lineage>
        <taxon>Eukaryota</taxon>
        <taxon>Fungi</taxon>
        <taxon>Dikarya</taxon>
        <taxon>Ascomycota</taxon>
        <taxon>Pezizomycotina</taxon>
        <taxon>Pezizomycetes</taxon>
        <taxon>Pezizales</taxon>
        <taxon>Morchellaceae</taxon>
        <taxon>Morchella</taxon>
    </lineage>
</organism>
<evidence type="ECO:0000256" key="1">
    <source>
        <dbReference type="SAM" id="MobiDB-lite"/>
    </source>
</evidence>
<dbReference type="InParanoid" id="A0A3N4KB73"/>
<evidence type="ECO:0000313" key="2">
    <source>
        <dbReference type="EMBL" id="RPB06592.1"/>
    </source>
</evidence>
<name>A0A3N4KB73_9PEZI</name>
<reference evidence="2 3" key="1">
    <citation type="journal article" date="2018" name="Nat. Ecol. Evol.">
        <title>Pezizomycetes genomes reveal the molecular basis of ectomycorrhizal truffle lifestyle.</title>
        <authorList>
            <person name="Murat C."/>
            <person name="Payen T."/>
            <person name="Noel B."/>
            <person name="Kuo A."/>
            <person name="Morin E."/>
            <person name="Chen J."/>
            <person name="Kohler A."/>
            <person name="Krizsan K."/>
            <person name="Balestrini R."/>
            <person name="Da Silva C."/>
            <person name="Montanini B."/>
            <person name="Hainaut M."/>
            <person name="Levati E."/>
            <person name="Barry K.W."/>
            <person name="Belfiori B."/>
            <person name="Cichocki N."/>
            <person name="Clum A."/>
            <person name="Dockter R.B."/>
            <person name="Fauchery L."/>
            <person name="Guy J."/>
            <person name="Iotti M."/>
            <person name="Le Tacon F."/>
            <person name="Lindquist E.A."/>
            <person name="Lipzen A."/>
            <person name="Malagnac F."/>
            <person name="Mello A."/>
            <person name="Molinier V."/>
            <person name="Miyauchi S."/>
            <person name="Poulain J."/>
            <person name="Riccioni C."/>
            <person name="Rubini A."/>
            <person name="Sitrit Y."/>
            <person name="Splivallo R."/>
            <person name="Traeger S."/>
            <person name="Wang M."/>
            <person name="Zifcakova L."/>
            <person name="Wipf D."/>
            <person name="Zambonelli A."/>
            <person name="Paolocci F."/>
            <person name="Nowrousian M."/>
            <person name="Ottonello S."/>
            <person name="Baldrian P."/>
            <person name="Spatafora J.W."/>
            <person name="Henrissat B."/>
            <person name="Nagy L.G."/>
            <person name="Aury J.M."/>
            <person name="Wincker P."/>
            <person name="Grigoriev I.V."/>
            <person name="Bonfante P."/>
            <person name="Martin F.M."/>
        </authorList>
    </citation>
    <scope>NUCLEOTIDE SEQUENCE [LARGE SCALE GENOMIC DNA]</scope>
    <source>
        <strain evidence="2 3">CCBAS932</strain>
    </source>
</reference>
<gene>
    <name evidence="2" type="ORF">P167DRAFT_540702</name>
</gene>
<dbReference type="Proteomes" id="UP000277580">
    <property type="component" value="Unassembled WGS sequence"/>
</dbReference>
<dbReference type="AlphaFoldDB" id="A0A3N4KB73"/>
<protein>
    <recommendedName>
        <fullName evidence="4">PiggyBac transposable element-derived protein domain-containing protein</fullName>
    </recommendedName>
</protein>
<feature type="region of interest" description="Disordered" evidence="1">
    <location>
        <begin position="92"/>
        <end position="113"/>
    </location>
</feature>